<gene>
    <name evidence="4" type="ORF">ERS852461_00691</name>
</gene>
<dbReference type="InterPro" id="IPR025400">
    <property type="entry name" value="Lin1244/Lin1753-like_N"/>
</dbReference>
<dbReference type="Pfam" id="PF14297">
    <property type="entry name" value="Lin1244_N"/>
    <property type="match status" value="1"/>
</dbReference>
<dbReference type="AlphaFoldDB" id="A0A174GJA6"/>
<dbReference type="EMBL" id="CZAE01000002">
    <property type="protein sequence ID" value="CUO61106.1"/>
    <property type="molecule type" value="Genomic_DNA"/>
</dbReference>
<evidence type="ECO:0000313" key="4">
    <source>
        <dbReference type="EMBL" id="CUO61106.1"/>
    </source>
</evidence>
<dbReference type="PANTHER" id="PTHR39196:SF1">
    <property type="entry name" value="PRIMOSOME, DNAD SUBUNIT"/>
    <property type="match status" value="1"/>
</dbReference>
<feature type="compositionally biased region" description="Basic and acidic residues" evidence="1">
    <location>
        <begin position="252"/>
        <end position="262"/>
    </location>
</feature>
<organism evidence="4 5">
    <name type="scientific">Bacteroides faecis</name>
    <dbReference type="NCBI Taxonomy" id="674529"/>
    <lineage>
        <taxon>Bacteria</taxon>
        <taxon>Pseudomonadati</taxon>
        <taxon>Bacteroidota</taxon>
        <taxon>Bacteroidia</taxon>
        <taxon>Bacteroidales</taxon>
        <taxon>Bacteroidaceae</taxon>
        <taxon>Bacteroides</taxon>
    </lineage>
</organism>
<evidence type="ECO:0000256" key="1">
    <source>
        <dbReference type="SAM" id="MobiDB-lite"/>
    </source>
</evidence>
<dbReference type="InterPro" id="IPR057155">
    <property type="entry name" value="DUF7833"/>
</dbReference>
<evidence type="ECO:0000259" key="3">
    <source>
        <dbReference type="Pfam" id="PF25200"/>
    </source>
</evidence>
<sequence length="298" mass="33725">MARPLKQGLDYFPLDTDFLSDRKVRKIINACGPNSVTILICLLCNIYKDKGYYIVWDKEMPFDIADIVGVSEGAVSEVVKKALQVELFDNTLYRKFHILSSRGIQNRFKSCTSKRKDVEIIPDFWINDVNNSINDVNNSINVGDNEQSKVNKRKSSPPHIRVGELFPTDSFFDKSLDDCYTELKSNRSWAETVTMNTRSSGNPDFTLEDFHECLKLFFMEQQNKGETSKSPKDAMSHFASWLKIELKNKKDERRINKSRDTGGAKPIADSPGDSSDPKGVNSDTASLTSWIDGLSIGR</sequence>
<name>A0A174GJA6_9BACE</name>
<accession>A0A174GJA6</accession>
<dbReference type="RefSeq" id="WP_081030751.1">
    <property type="nucleotide sequence ID" value="NZ_CP081916.1"/>
</dbReference>
<feature type="domain" description="Lin1244/Lin1753-like N-terminal" evidence="2">
    <location>
        <begin position="11"/>
        <end position="104"/>
    </location>
</feature>
<proteinExistence type="predicted"/>
<dbReference type="PANTHER" id="PTHR39196">
    <property type="entry name" value="PRIMOSOME, DNAD SUBUNIT"/>
    <property type="match status" value="1"/>
</dbReference>
<evidence type="ECO:0000313" key="5">
    <source>
        <dbReference type="Proteomes" id="UP000095606"/>
    </source>
</evidence>
<feature type="region of interest" description="Disordered" evidence="1">
    <location>
        <begin position="252"/>
        <end position="285"/>
    </location>
</feature>
<keyword evidence="4" id="KW-0808">Transferase</keyword>
<feature type="domain" description="DUF7833" evidence="3">
    <location>
        <begin position="181"/>
        <end position="244"/>
    </location>
</feature>
<dbReference type="Proteomes" id="UP000095606">
    <property type="component" value="Unassembled WGS sequence"/>
</dbReference>
<reference evidence="4 5" key="1">
    <citation type="submission" date="2015-09" db="EMBL/GenBank/DDBJ databases">
        <authorList>
            <consortium name="Pathogen Informatics"/>
        </authorList>
    </citation>
    <scope>NUCLEOTIDE SEQUENCE [LARGE SCALE GENOMIC DNA]</scope>
    <source>
        <strain evidence="4 5">2789STDY5834846</strain>
    </source>
</reference>
<dbReference type="GO" id="GO:0016740">
    <property type="term" value="F:transferase activity"/>
    <property type="evidence" value="ECO:0007669"/>
    <property type="project" value="UniProtKB-KW"/>
</dbReference>
<protein>
    <submittedName>
        <fullName evidence="4">Asp-tRNAAsn/Glu-tRNAGln amidotransferase B subunit</fullName>
    </submittedName>
</protein>
<evidence type="ECO:0000259" key="2">
    <source>
        <dbReference type="Pfam" id="PF14297"/>
    </source>
</evidence>
<dbReference type="GeneID" id="69590353"/>
<dbReference type="Pfam" id="PF25200">
    <property type="entry name" value="DUF7833"/>
    <property type="match status" value="1"/>
</dbReference>